<organism evidence="10 11">
    <name type="scientific">Crassostrea virginica</name>
    <name type="common">Eastern oyster</name>
    <dbReference type="NCBI Taxonomy" id="6565"/>
    <lineage>
        <taxon>Eukaryota</taxon>
        <taxon>Metazoa</taxon>
        <taxon>Spiralia</taxon>
        <taxon>Lophotrochozoa</taxon>
        <taxon>Mollusca</taxon>
        <taxon>Bivalvia</taxon>
        <taxon>Autobranchia</taxon>
        <taxon>Pteriomorphia</taxon>
        <taxon>Ostreida</taxon>
        <taxon>Ostreoidea</taxon>
        <taxon>Ostreidae</taxon>
        <taxon>Crassostrea</taxon>
    </lineage>
</organism>
<evidence type="ECO:0000259" key="8">
    <source>
        <dbReference type="PROSITE" id="PS50214"/>
    </source>
</evidence>
<dbReference type="OrthoDB" id="2149267at2759"/>
<gene>
    <name evidence="11" type="primary">LOC111117732</name>
</gene>
<feature type="transmembrane region" description="Helical" evidence="6">
    <location>
        <begin position="751"/>
        <end position="772"/>
    </location>
</feature>
<dbReference type="InterPro" id="IPR001762">
    <property type="entry name" value="Disintegrin_dom"/>
</dbReference>
<proteinExistence type="predicted"/>
<dbReference type="GO" id="GO:0005886">
    <property type="term" value="C:plasma membrane"/>
    <property type="evidence" value="ECO:0007669"/>
    <property type="project" value="TreeGrafter"/>
</dbReference>
<keyword evidence="7" id="KW-0732">Signal</keyword>
<dbReference type="Pfam" id="PF13574">
    <property type="entry name" value="Reprolysin_2"/>
    <property type="match status" value="1"/>
</dbReference>
<dbReference type="KEGG" id="cvn:111117732"/>
<evidence type="ECO:0000259" key="9">
    <source>
        <dbReference type="PROSITE" id="PS50215"/>
    </source>
</evidence>
<dbReference type="InterPro" id="IPR049038">
    <property type="entry name" value="ADAM10_Cys-rich"/>
</dbReference>
<protein>
    <recommendedName>
        <fullName evidence="2">ADAM10 endopeptidase</fullName>
        <ecNumber evidence="2">3.4.24.81</ecNumber>
    </recommendedName>
</protein>
<dbReference type="InterPro" id="IPR001590">
    <property type="entry name" value="Peptidase_M12B"/>
</dbReference>
<feature type="active site" evidence="4">
    <location>
        <position position="424"/>
    </location>
</feature>
<evidence type="ECO:0000256" key="5">
    <source>
        <dbReference type="SAM" id="MobiDB-lite"/>
    </source>
</evidence>
<dbReference type="Pfam" id="PF21299">
    <property type="entry name" value="ADAM10_Cys-rich"/>
    <property type="match status" value="1"/>
</dbReference>
<keyword evidence="4" id="KW-0479">Metal-binding</keyword>
<dbReference type="InterPro" id="IPR051489">
    <property type="entry name" value="ADAM_Metalloproteinase"/>
</dbReference>
<dbReference type="GO" id="GO:0007219">
    <property type="term" value="P:Notch signaling pathway"/>
    <property type="evidence" value="ECO:0007669"/>
    <property type="project" value="TreeGrafter"/>
</dbReference>
<dbReference type="Gene3D" id="3.40.390.10">
    <property type="entry name" value="Collagenase (Catalytic Domain)"/>
    <property type="match status" value="1"/>
</dbReference>
<feature type="binding site" evidence="4">
    <location>
        <position position="427"/>
    </location>
    <ligand>
        <name>Zn(2+)</name>
        <dbReference type="ChEBI" id="CHEBI:29105"/>
        <note>catalytic</note>
    </ligand>
</feature>
<dbReference type="GO" id="GO:0006509">
    <property type="term" value="P:membrane protein ectodomain proteolysis"/>
    <property type="evidence" value="ECO:0007669"/>
    <property type="project" value="TreeGrafter"/>
</dbReference>
<evidence type="ECO:0000256" key="2">
    <source>
        <dbReference type="ARBA" id="ARBA00012332"/>
    </source>
</evidence>
<feature type="compositionally biased region" description="Basic residues" evidence="5">
    <location>
        <begin position="781"/>
        <end position="795"/>
    </location>
</feature>
<keyword evidence="10" id="KW-1185">Reference proteome</keyword>
<keyword evidence="6" id="KW-0472">Membrane</keyword>
<evidence type="ECO:0000313" key="11">
    <source>
        <dbReference type="RefSeq" id="XP_022312621.1"/>
    </source>
</evidence>
<dbReference type="GO" id="GO:0046872">
    <property type="term" value="F:metal ion binding"/>
    <property type="evidence" value="ECO:0007669"/>
    <property type="project" value="UniProtKB-KW"/>
</dbReference>
<dbReference type="Pfam" id="PF00200">
    <property type="entry name" value="Disintegrin"/>
    <property type="match status" value="1"/>
</dbReference>
<feature type="chain" id="PRO_5034496623" description="ADAM10 endopeptidase" evidence="7">
    <location>
        <begin position="20"/>
        <end position="849"/>
    </location>
</feature>
<keyword evidence="3" id="KW-0165">Cleavage on pair of basic residues</keyword>
<dbReference type="RefSeq" id="XP_022312621.1">
    <property type="nucleotide sequence ID" value="XM_022456913.1"/>
</dbReference>
<dbReference type="SUPFAM" id="SSF55486">
    <property type="entry name" value="Metalloproteases ('zincins'), catalytic domain"/>
    <property type="match status" value="1"/>
</dbReference>
<keyword evidence="4" id="KW-0862">Zinc</keyword>
<name>A0A8B8CDA5_CRAVI</name>
<comment type="catalytic activity">
    <reaction evidence="1">
        <text>Endopeptidase of broad specificity.</text>
        <dbReference type="EC" id="3.4.24.81"/>
    </reaction>
</comment>
<evidence type="ECO:0000256" key="4">
    <source>
        <dbReference type="PROSITE-ProRule" id="PRU00276"/>
    </source>
</evidence>
<dbReference type="GeneID" id="111117732"/>
<feature type="domain" description="Peptidase M12B" evidence="9">
    <location>
        <begin position="250"/>
        <end position="478"/>
    </location>
</feature>
<dbReference type="PANTHER" id="PTHR45702:SF2">
    <property type="entry name" value="KUZBANIAN, ISOFORM A"/>
    <property type="match status" value="1"/>
</dbReference>
<sequence>MRLCLVIKVLLCFLVAINSERGQRVLNDYIRHYEELNYDVTKLHNQHLRAKRSIDKSLELKFSAFEKQFHLDLWPSNSVFAHDHKSRQPDGTESHVDTSFIYDGAVRGVPGSHVHGAVLGGQFQGHVVYSQEEIYFIEPGHRYFRGPTPHTIIYREDHMNLDPYRHKRPTDGHQHGNCGLDKYKNWMTSQSEAATDEPGALHDDVIGYNSYSKDSHTMFKRHKRFGCYNRPTTCNLYLRADPVLFKETMRRLGNSVAANNEILAMFSSHVSAINNIYKNTRFQTFSQVSTVSTPCFEGMNFQIKRTTIMTDESLQCTTDLRTTALSFCNPNIDVSNFLNLNSLENHDEFCLVYAFTYRDFSGGILGLAWAGSPSSAAGGVCERYKSISEGGRTVQKSLNTGVITLVNYGQRVPPRVSELSFAHEVGHSFGSPHDTTPNCAPGGDAGNFIMYPSATKGNLPNNDKFSSCSKDSIARVLNAVVNGLHGKTNCFTTSDMAFCGNGIVEGDEECDCGYRGDCQDTCCNPRDVSGDNSAACTLKINPATNRKYVCSPSQGPCCSTSCSFLPSTGHVCRPATDCTKEGICNGGSATCPPVQKEPDMTYCNQYSQICIDGVCQGSLCKRIGYNDSIADTFTPSWDECYISLGSDEDSRNRTCFLACQKGKNGICYVSDEDGLSGDFRKLVDDVKKRQNSGGNQITVASGTPCNGYRGYCDFFHRCRGLDNDALTERPKEPIYEGATSSSIKDWITKHWWAVLLIVVGVVILIGLIIKVISNRTSRKDPKLKKQTKKTKKKNPPMKNPGPNHISGRGGGGGGGADGRDPLYYPHYNPNYDPNYNPHHHRKYMETRRI</sequence>
<evidence type="ECO:0000313" key="10">
    <source>
        <dbReference type="Proteomes" id="UP000694844"/>
    </source>
</evidence>
<feature type="compositionally biased region" description="Gly residues" evidence="5">
    <location>
        <begin position="807"/>
        <end position="816"/>
    </location>
</feature>
<feature type="binding site" evidence="4">
    <location>
        <position position="433"/>
    </location>
    <ligand>
        <name>Zn(2+)</name>
        <dbReference type="ChEBI" id="CHEBI:29105"/>
        <note>catalytic</note>
    </ligand>
</feature>
<comment type="caution">
    <text evidence="4">Lacks conserved residue(s) required for the propagation of feature annotation.</text>
</comment>
<dbReference type="Proteomes" id="UP000694844">
    <property type="component" value="Chromosome 10"/>
</dbReference>
<dbReference type="EC" id="3.4.24.81" evidence="2"/>
<dbReference type="SUPFAM" id="SSF57552">
    <property type="entry name" value="Blood coagulation inhibitor (disintegrin)"/>
    <property type="match status" value="1"/>
</dbReference>
<dbReference type="PROSITE" id="PS50215">
    <property type="entry name" value="ADAM_MEPRO"/>
    <property type="match status" value="1"/>
</dbReference>
<dbReference type="InterPro" id="IPR036436">
    <property type="entry name" value="Disintegrin_dom_sf"/>
</dbReference>
<dbReference type="AlphaFoldDB" id="A0A8B8CDA5"/>
<feature type="binding site" evidence="4">
    <location>
        <position position="423"/>
    </location>
    <ligand>
        <name>Zn(2+)</name>
        <dbReference type="ChEBI" id="CHEBI:29105"/>
        <note>catalytic</note>
    </ligand>
</feature>
<dbReference type="InterPro" id="IPR024079">
    <property type="entry name" value="MetalloPept_cat_dom_sf"/>
</dbReference>
<reference evidence="11" key="1">
    <citation type="submission" date="2025-08" db="UniProtKB">
        <authorList>
            <consortium name="RefSeq"/>
        </authorList>
    </citation>
    <scope>IDENTIFICATION</scope>
    <source>
        <tissue evidence="11">Whole sample</tissue>
    </source>
</reference>
<keyword evidence="6" id="KW-0812">Transmembrane</keyword>
<evidence type="ECO:0000256" key="3">
    <source>
        <dbReference type="ARBA" id="ARBA00022685"/>
    </source>
</evidence>
<dbReference type="Gene3D" id="4.10.70.10">
    <property type="entry name" value="Disintegrin domain"/>
    <property type="match status" value="1"/>
</dbReference>
<evidence type="ECO:0000256" key="6">
    <source>
        <dbReference type="SAM" id="Phobius"/>
    </source>
</evidence>
<feature type="signal peptide" evidence="7">
    <location>
        <begin position="1"/>
        <end position="19"/>
    </location>
</feature>
<feature type="compositionally biased region" description="Low complexity" evidence="5">
    <location>
        <begin position="823"/>
        <end position="836"/>
    </location>
</feature>
<dbReference type="SMART" id="SM00050">
    <property type="entry name" value="DISIN"/>
    <property type="match status" value="1"/>
</dbReference>
<evidence type="ECO:0000256" key="1">
    <source>
        <dbReference type="ARBA" id="ARBA00001809"/>
    </source>
</evidence>
<keyword evidence="6" id="KW-1133">Transmembrane helix</keyword>
<dbReference type="PROSITE" id="PS50214">
    <property type="entry name" value="DISINTEGRIN_2"/>
    <property type="match status" value="1"/>
</dbReference>
<evidence type="ECO:0000256" key="7">
    <source>
        <dbReference type="SAM" id="SignalP"/>
    </source>
</evidence>
<feature type="domain" description="Disintegrin" evidence="8">
    <location>
        <begin position="496"/>
        <end position="599"/>
    </location>
</feature>
<feature type="region of interest" description="Disordered" evidence="5">
    <location>
        <begin position="777"/>
        <end position="849"/>
    </location>
</feature>
<dbReference type="GO" id="GO:0004222">
    <property type="term" value="F:metalloendopeptidase activity"/>
    <property type="evidence" value="ECO:0007669"/>
    <property type="project" value="InterPro"/>
</dbReference>
<accession>A0A8B8CDA5</accession>
<dbReference type="PANTHER" id="PTHR45702">
    <property type="entry name" value="ADAM10/ADAM17 METALLOPEPTIDASE FAMILY MEMBER"/>
    <property type="match status" value="1"/>
</dbReference>